<evidence type="ECO:0000256" key="9">
    <source>
        <dbReference type="ARBA" id="ARBA00023065"/>
    </source>
</evidence>
<evidence type="ECO:0000256" key="5">
    <source>
        <dbReference type="ARBA" id="ARBA00022826"/>
    </source>
</evidence>
<dbReference type="GO" id="GO:0005249">
    <property type="term" value="F:voltage-gated potassium channel activity"/>
    <property type="evidence" value="ECO:0007669"/>
    <property type="project" value="InterPro"/>
</dbReference>
<dbReference type="EMBL" id="CP001100">
    <property type="protein sequence ID" value="ACF14258.1"/>
    <property type="molecule type" value="Genomic_DNA"/>
</dbReference>
<evidence type="ECO:0000256" key="3">
    <source>
        <dbReference type="ARBA" id="ARBA00022538"/>
    </source>
</evidence>
<dbReference type="PRINTS" id="PR00169">
    <property type="entry name" value="KCHANNEL"/>
</dbReference>
<feature type="transmembrane region" description="Helical" evidence="12">
    <location>
        <begin position="31"/>
        <end position="50"/>
    </location>
</feature>
<keyword evidence="7" id="KW-0630">Potassium</keyword>
<keyword evidence="11" id="KW-0407">Ion channel</keyword>
<dbReference type="Gene3D" id="1.10.287.70">
    <property type="match status" value="1"/>
</dbReference>
<keyword evidence="15" id="KW-1185">Reference proteome</keyword>
<dbReference type="eggNOG" id="COG2126">
    <property type="taxonomic scope" value="Bacteria"/>
</dbReference>
<evidence type="ECO:0000256" key="11">
    <source>
        <dbReference type="ARBA" id="ARBA00023303"/>
    </source>
</evidence>
<evidence type="ECO:0000259" key="13">
    <source>
        <dbReference type="Pfam" id="PF00520"/>
    </source>
</evidence>
<dbReference type="HOGENOM" id="CLU_011722_1_3_10"/>
<feature type="transmembrane region" description="Helical" evidence="12">
    <location>
        <begin position="62"/>
        <end position="83"/>
    </location>
</feature>
<dbReference type="PANTHER" id="PTHR11537">
    <property type="entry name" value="VOLTAGE-GATED POTASSIUM CHANNEL"/>
    <property type="match status" value="1"/>
</dbReference>
<keyword evidence="10 12" id="KW-0472">Membrane</keyword>
<evidence type="ECO:0000256" key="7">
    <source>
        <dbReference type="ARBA" id="ARBA00022958"/>
    </source>
</evidence>
<evidence type="ECO:0000256" key="12">
    <source>
        <dbReference type="SAM" id="Phobius"/>
    </source>
</evidence>
<accession>B3QTR0</accession>
<sequence length="285" mass="32200">MKSTENQEQIRRWQAQLSRIIFGSDTTMGKLFDVVLIISIVLSVLVVMLDSVKSIAGSFGEWLRMAEWFFTILFTIEYFLRIISLRRPIFYIKSFYGIIDLLAVIPTYLSLILPGSQFFLVIRLLRVLRIFRVLKLAQYLGEAEFLIAALSASRRKITVFLFTVMTLVIVVGSLMYVIEGEENGFTSIPSSIYWAIVTLTTVGYGDISPKTGLGQALAALVMILGYGIIAVPTGIVTAELSRSRDGEYELRACKTCKAKDHDMDAKFCKHCGSQLPDFRRRTKKF</sequence>
<evidence type="ECO:0000256" key="2">
    <source>
        <dbReference type="ARBA" id="ARBA00022448"/>
    </source>
</evidence>
<reference evidence="14 15" key="1">
    <citation type="submission" date="2008-06" db="EMBL/GenBank/DDBJ databases">
        <title>Complete sequence of Chloroherpeton thalassium ATCC 35110.</title>
        <authorList>
            <consortium name="US DOE Joint Genome Institute"/>
            <person name="Lucas S."/>
            <person name="Copeland A."/>
            <person name="Lapidus A."/>
            <person name="Glavina del Rio T."/>
            <person name="Dalin E."/>
            <person name="Tice H."/>
            <person name="Bruce D."/>
            <person name="Goodwin L."/>
            <person name="Pitluck S."/>
            <person name="Schmutz J."/>
            <person name="Larimer F."/>
            <person name="Land M."/>
            <person name="Hauser L."/>
            <person name="Kyrpides N."/>
            <person name="Mikhailova N."/>
            <person name="Liu Z."/>
            <person name="Li T."/>
            <person name="Zhao F."/>
            <person name="Overmann J."/>
            <person name="Bryant D.A."/>
            <person name="Richardson P."/>
        </authorList>
    </citation>
    <scope>NUCLEOTIDE SEQUENCE [LARGE SCALE GENOMIC DNA]</scope>
    <source>
        <strain evidence="15">ATCC 35110 / GB-78</strain>
    </source>
</reference>
<comment type="subcellular location">
    <subcellularLocation>
        <location evidence="1">Membrane</location>
        <topology evidence="1">Multi-pass membrane protein</topology>
    </subcellularLocation>
</comment>
<evidence type="ECO:0000256" key="6">
    <source>
        <dbReference type="ARBA" id="ARBA00022882"/>
    </source>
</evidence>
<dbReference type="SUPFAM" id="SSF81324">
    <property type="entry name" value="Voltage-gated potassium channels"/>
    <property type="match status" value="1"/>
</dbReference>
<keyword evidence="3" id="KW-0633">Potassium transport</keyword>
<keyword evidence="4 12" id="KW-0812">Transmembrane</keyword>
<dbReference type="GO" id="GO:0001508">
    <property type="term" value="P:action potential"/>
    <property type="evidence" value="ECO:0007669"/>
    <property type="project" value="TreeGrafter"/>
</dbReference>
<evidence type="ECO:0000256" key="4">
    <source>
        <dbReference type="ARBA" id="ARBA00022692"/>
    </source>
</evidence>
<evidence type="ECO:0000256" key="1">
    <source>
        <dbReference type="ARBA" id="ARBA00004141"/>
    </source>
</evidence>
<dbReference type="OrthoDB" id="9799090at2"/>
<dbReference type="Gene3D" id="1.20.120.350">
    <property type="entry name" value="Voltage-gated potassium channels. Chain C"/>
    <property type="match status" value="1"/>
</dbReference>
<dbReference type="AlphaFoldDB" id="B3QTR0"/>
<keyword evidence="2" id="KW-0813">Transport</keyword>
<dbReference type="InterPro" id="IPR005821">
    <property type="entry name" value="Ion_trans_dom"/>
</dbReference>
<dbReference type="KEGG" id="cts:Ctha_1801"/>
<organism evidence="14 15">
    <name type="scientific">Chloroherpeton thalassium (strain ATCC 35110 / GB-78)</name>
    <dbReference type="NCBI Taxonomy" id="517418"/>
    <lineage>
        <taxon>Bacteria</taxon>
        <taxon>Pseudomonadati</taxon>
        <taxon>Chlorobiota</taxon>
        <taxon>Chlorobiia</taxon>
        <taxon>Chlorobiales</taxon>
        <taxon>Chloroherpetonaceae</taxon>
        <taxon>Chloroherpeton</taxon>
    </lineage>
</organism>
<dbReference type="STRING" id="517418.Ctha_1801"/>
<dbReference type="InterPro" id="IPR028325">
    <property type="entry name" value="VG_K_chnl"/>
</dbReference>
<proteinExistence type="predicted"/>
<keyword evidence="6" id="KW-0851">Voltage-gated channel</keyword>
<gene>
    <name evidence="14" type="ordered locus">Ctha_1801</name>
</gene>
<feature type="transmembrane region" description="Helical" evidence="12">
    <location>
        <begin position="216"/>
        <end position="235"/>
    </location>
</feature>
<dbReference type="RefSeq" id="WP_012500342.1">
    <property type="nucleotide sequence ID" value="NC_011026.1"/>
</dbReference>
<evidence type="ECO:0000313" key="14">
    <source>
        <dbReference type="EMBL" id="ACF14258.1"/>
    </source>
</evidence>
<evidence type="ECO:0000256" key="8">
    <source>
        <dbReference type="ARBA" id="ARBA00022989"/>
    </source>
</evidence>
<name>B3QTR0_CHLT3</name>
<keyword evidence="9" id="KW-0406">Ion transport</keyword>
<feature type="transmembrane region" description="Helical" evidence="12">
    <location>
        <begin position="95"/>
        <end position="122"/>
    </location>
</feature>
<dbReference type="Proteomes" id="UP000001208">
    <property type="component" value="Chromosome"/>
</dbReference>
<feature type="transmembrane region" description="Helical" evidence="12">
    <location>
        <begin position="157"/>
        <end position="178"/>
    </location>
</feature>
<dbReference type="Pfam" id="PF00520">
    <property type="entry name" value="Ion_trans"/>
    <property type="match status" value="1"/>
</dbReference>
<keyword evidence="5" id="KW-0631">Potassium channel</keyword>
<dbReference type="InterPro" id="IPR027359">
    <property type="entry name" value="Volt_channel_dom_sf"/>
</dbReference>
<evidence type="ECO:0000256" key="10">
    <source>
        <dbReference type="ARBA" id="ARBA00023136"/>
    </source>
</evidence>
<protein>
    <submittedName>
        <fullName evidence="14">Ion transport protein</fullName>
    </submittedName>
</protein>
<dbReference type="GO" id="GO:0008076">
    <property type="term" value="C:voltage-gated potassium channel complex"/>
    <property type="evidence" value="ECO:0007669"/>
    <property type="project" value="InterPro"/>
</dbReference>
<keyword evidence="8 12" id="KW-1133">Transmembrane helix</keyword>
<feature type="domain" description="Ion transport" evidence="13">
    <location>
        <begin position="30"/>
        <end position="243"/>
    </location>
</feature>
<evidence type="ECO:0000313" key="15">
    <source>
        <dbReference type="Proteomes" id="UP000001208"/>
    </source>
</evidence>
<dbReference type="PANTHER" id="PTHR11537:SF254">
    <property type="entry name" value="POTASSIUM VOLTAGE-GATED CHANNEL PROTEIN SHAB"/>
    <property type="match status" value="1"/>
</dbReference>